<dbReference type="PANTHER" id="PTHR24100:SF130">
    <property type="entry name" value="BUTYROPHILIN-LIKE PROTEIN 9"/>
    <property type="match status" value="1"/>
</dbReference>
<dbReference type="InterPro" id="IPR001870">
    <property type="entry name" value="B30.2/SPRY"/>
</dbReference>
<sequence length="621" mass="70166">MADFSVFLGFLKQIPRCLSIFFTYLLFLQLWEVNSDKVWVLGPEESILARVGEAVEFPCRLSSYQDAEHMEIRWFWTQVSNVVYLYQEPQGRSSPQMAQFRNRTLFEAYDIAEGSVNLHILNVLPSDEGRYGCRFLSHNFSGEATWELEVAGSGSDPHISLQGFSGEGIQLQCSSSGWYPKPKVQWRGHQGQCLSPESEAITQNAQGLFSLETSVIVRGGAHSNVSCIIQNPLLPQKKEFVIQIAGLSTLITGIEQLIWEQAKTQCHQAGCRILEPGLILYLQFTAFPSSTVVNSAIVPDPTWSEGCTAVFMFCSYLAREAPTEDVTGHPKVQDIMMWGPRRSCFSDVFLPRMSPWKKAFVGTLVVLPLSLIVLTMLALRYFYKLRSFQEKRVKQGEEVRDWRRSEGQAEWRAAQQYAAHPSLEVSNNGKTVSSRLGVPSIAARDPQRFSEQTCVLSRERFSSGRHYWEVHVGRRSRWFLGACLESVERSGPARLSPAAGYWVMGLWNRCEYFVLDPHRVALALRVPPRRIGVLLDYEAGKLSFFNVSDGSHIFSFTDTFSGALRAYLRPRAHDGSEHPDPMTICSLPVRGPQVLEENDNDNWLQPYEPLDPAWAVNEAVS</sequence>
<dbReference type="Gene3D" id="2.60.120.920">
    <property type="match status" value="1"/>
</dbReference>
<dbReference type="PANTHER" id="PTHR24100">
    <property type="entry name" value="BUTYROPHILIN"/>
    <property type="match status" value="1"/>
</dbReference>
<dbReference type="InterPro" id="IPR003599">
    <property type="entry name" value="Ig_sub"/>
</dbReference>
<dbReference type="PRINTS" id="PR01407">
    <property type="entry name" value="BUTYPHLNCDUF"/>
</dbReference>
<dbReference type="PROSITE" id="PS50835">
    <property type="entry name" value="IG_LIKE"/>
    <property type="match status" value="2"/>
</dbReference>
<dbReference type="InterPro" id="IPR013783">
    <property type="entry name" value="Ig-like_fold"/>
</dbReference>
<evidence type="ECO:0000256" key="9">
    <source>
        <dbReference type="ARBA" id="ARBA00023319"/>
    </source>
</evidence>
<dbReference type="Gene3D" id="2.60.40.10">
    <property type="entry name" value="Immunoglobulins"/>
    <property type="match status" value="2"/>
</dbReference>
<dbReference type="FunFam" id="2.60.40.10:FF:000208">
    <property type="entry name" value="Butyrophilin subfamily 1 member A1"/>
    <property type="match status" value="1"/>
</dbReference>
<dbReference type="InterPro" id="IPR043136">
    <property type="entry name" value="B30.2/SPRY_sf"/>
</dbReference>
<dbReference type="InterPro" id="IPR006574">
    <property type="entry name" value="PRY"/>
</dbReference>
<feature type="domain" description="B30.2/SPRY" evidence="11">
    <location>
        <begin position="391"/>
        <end position="591"/>
    </location>
</feature>
<evidence type="ECO:0000256" key="1">
    <source>
        <dbReference type="ARBA" id="ARBA00004479"/>
    </source>
</evidence>
<dbReference type="Pfam" id="PF13765">
    <property type="entry name" value="PRY"/>
    <property type="match status" value="1"/>
</dbReference>
<dbReference type="GeneTree" id="ENSGT00940000160338"/>
<dbReference type="Pfam" id="PF22705">
    <property type="entry name" value="C2-set_3"/>
    <property type="match status" value="1"/>
</dbReference>
<dbReference type="SUPFAM" id="SSF49899">
    <property type="entry name" value="Concanavalin A-like lectins/glucanases"/>
    <property type="match status" value="1"/>
</dbReference>
<evidence type="ECO:0000313" key="14">
    <source>
        <dbReference type="Proteomes" id="UP000694415"/>
    </source>
</evidence>
<dbReference type="FunFam" id="2.60.120.920:FF:000004">
    <property type="entry name" value="Butyrophilin subfamily 1 member A1"/>
    <property type="match status" value="1"/>
</dbReference>
<evidence type="ECO:0000256" key="10">
    <source>
        <dbReference type="SAM" id="Phobius"/>
    </source>
</evidence>
<dbReference type="InterPro" id="IPR013106">
    <property type="entry name" value="Ig_V-set"/>
</dbReference>
<evidence type="ECO:0000259" key="11">
    <source>
        <dbReference type="PROSITE" id="PS50188"/>
    </source>
</evidence>
<dbReference type="Ensembl" id="ENSMSIT00000030914.1">
    <property type="protein sequence ID" value="ENSMSIP00000024498.1"/>
    <property type="gene ID" value="ENSMSIG00000020639.1"/>
</dbReference>
<feature type="domain" description="Ig-like" evidence="12">
    <location>
        <begin position="15"/>
        <end position="151"/>
    </location>
</feature>
<protein>
    <submittedName>
        <fullName evidence="13">Butyrophilin-like 9</fullName>
    </submittedName>
</protein>
<dbReference type="InterPro" id="IPR007110">
    <property type="entry name" value="Ig-like_dom"/>
</dbReference>
<keyword evidence="5 10" id="KW-1133">Transmembrane helix</keyword>
<dbReference type="Pfam" id="PF00622">
    <property type="entry name" value="SPRY"/>
    <property type="match status" value="1"/>
</dbReference>
<proteinExistence type="inferred from homology"/>
<dbReference type="Proteomes" id="UP000694415">
    <property type="component" value="Unplaced"/>
</dbReference>
<evidence type="ECO:0000256" key="6">
    <source>
        <dbReference type="ARBA" id="ARBA00023136"/>
    </source>
</evidence>
<dbReference type="GO" id="GO:0009897">
    <property type="term" value="C:external side of plasma membrane"/>
    <property type="evidence" value="ECO:0007669"/>
    <property type="project" value="TreeGrafter"/>
</dbReference>
<dbReference type="InterPro" id="IPR036179">
    <property type="entry name" value="Ig-like_dom_sf"/>
</dbReference>
<dbReference type="GO" id="GO:0005102">
    <property type="term" value="F:signaling receptor binding"/>
    <property type="evidence" value="ECO:0007669"/>
    <property type="project" value="TreeGrafter"/>
</dbReference>
<dbReference type="SMART" id="SM00409">
    <property type="entry name" value="IG"/>
    <property type="match status" value="1"/>
</dbReference>
<dbReference type="FunFam" id="2.60.40.10:FF:000088">
    <property type="entry name" value="Butyrophilin subfamily 1 member A1"/>
    <property type="match status" value="1"/>
</dbReference>
<keyword evidence="6 10" id="KW-0472">Membrane</keyword>
<dbReference type="InterPro" id="IPR013320">
    <property type="entry name" value="ConA-like_dom_sf"/>
</dbReference>
<keyword evidence="3 10" id="KW-0812">Transmembrane</keyword>
<keyword evidence="4" id="KW-0732">Signal</keyword>
<dbReference type="InterPro" id="IPR003877">
    <property type="entry name" value="SPRY_dom"/>
</dbReference>
<organism evidence="13 14">
    <name type="scientific">Mus spicilegus</name>
    <name type="common">Mound-building mouse</name>
    <dbReference type="NCBI Taxonomy" id="10103"/>
    <lineage>
        <taxon>Eukaryota</taxon>
        <taxon>Metazoa</taxon>
        <taxon>Chordata</taxon>
        <taxon>Craniata</taxon>
        <taxon>Vertebrata</taxon>
        <taxon>Euteleostomi</taxon>
        <taxon>Mammalia</taxon>
        <taxon>Eutheria</taxon>
        <taxon>Euarchontoglires</taxon>
        <taxon>Glires</taxon>
        <taxon>Rodentia</taxon>
        <taxon>Myomorpha</taxon>
        <taxon>Muroidea</taxon>
        <taxon>Muridae</taxon>
        <taxon>Murinae</taxon>
        <taxon>Mus</taxon>
        <taxon>Mus</taxon>
    </lineage>
</organism>
<keyword evidence="7" id="KW-1015">Disulfide bond</keyword>
<feature type="domain" description="Ig-like" evidence="12">
    <location>
        <begin position="166"/>
        <end position="241"/>
    </location>
</feature>
<name>A0A8C6HP42_MUSSI</name>
<evidence type="ECO:0000256" key="3">
    <source>
        <dbReference type="ARBA" id="ARBA00022692"/>
    </source>
</evidence>
<dbReference type="PROSITE" id="PS50188">
    <property type="entry name" value="B302_SPRY"/>
    <property type="match status" value="1"/>
</dbReference>
<dbReference type="CDD" id="cd13733">
    <property type="entry name" value="SPRY_PRY_C-I_1"/>
    <property type="match status" value="1"/>
</dbReference>
<reference evidence="13" key="1">
    <citation type="submission" date="2025-08" db="UniProtKB">
        <authorList>
            <consortium name="Ensembl"/>
        </authorList>
    </citation>
    <scope>IDENTIFICATION</scope>
</reference>
<evidence type="ECO:0000313" key="13">
    <source>
        <dbReference type="Ensembl" id="ENSMSIP00000024498.1"/>
    </source>
</evidence>
<dbReference type="InterPro" id="IPR053896">
    <property type="entry name" value="BTN3A2-like_Ig-C"/>
</dbReference>
<keyword evidence="14" id="KW-1185">Reference proteome</keyword>
<keyword evidence="9" id="KW-0393">Immunoglobulin domain</keyword>
<evidence type="ECO:0000256" key="8">
    <source>
        <dbReference type="ARBA" id="ARBA00023180"/>
    </source>
</evidence>
<reference evidence="13" key="2">
    <citation type="submission" date="2025-09" db="UniProtKB">
        <authorList>
            <consortium name="Ensembl"/>
        </authorList>
    </citation>
    <scope>IDENTIFICATION</scope>
</reference>
<dbReference type="AlphaFoldDB" id="A0A8C6HP42"/>
<dbReference type="SUPFAM" id="SSF48726">
    <property type="entry name" value="Immunoglobulin"/>
    <property type="match status" value="2"/>
</dbReference>
<evidence type="ECO:0000256" key="7">
    <source>
        <dbReference type="ARBA" id="ARBA00023157"/>
    </source>
</evidence>
<feature type="transmembrane region" description="Helical" evidence="10">
    <location>
        <begin position="359"/>
        <end position="383"/>
    </location>
</feature>
<dbReference type="InterPro" id="IPR003879">
    <property type="entry name" value="Butyrophylin_SPRY"/>
</dbReference>
<evidence type="ECO:0000256" key="2">
    <source>
        <dbReference type="ARBA" id="ARBA00007591"/>
    </source>
</evidence>
<evidence type="ECO:0000256" key="4">
    <source>
        <dbReference type="ARBA" id="ARBA00022729"/>
    </source>
</evidence>
<dbReference type="SMART" id="SM00449">
    <property type="entry name" value="SPRY"/>
    <property type="match status" value="1"/>
</dbReference>
<keyword evidence="8" id="KW-0325">Glycoprotein</keyword>
<accession>A0A8C6HP42</accession>
<comment type="similarity">
    <text evidence="2">Belongs to the immunoglobulin superfamily. BTN/MOG family.</text>
</comment>
<dbReference type="GO" id="GO:0001817">
    <property type="term" value="P:regulation of cytokine production"/>
    <property type="evidence" value="ECO:0007669"/>
    <property type="project" value="TreeGrafter"/>
</dbReference>
<dbReference type="InterPro" id="IPR050504">
    <property type="entry name" value="IgSF_BTN/MOG"/>
</dbReference>
<dbReference type="GO" id="GO:0050852">
    <property type="term" value="P:T cell receptor signaling pathway"/>
    <property type="evidence" value="ECO:0007669"/>
    <property type="project" value="TreeGrafter"/>
</dbReference>
<evidence type="ECO:0000259" key="12">
    <source>
        <dbReference type="PROSITE" id="PS50835"/>
    </source>
</evidence>
<dbReference type="Pfam" id="PF07686">
    <property type="entry name" value="V-set"/>
    <property type="match status" value="1"/>
</dbReference>
<evidence type="ECO:0000256" key="5">
    <source>
        <dbReference type="ARBA" id="ARBA00022989"/>
    </source>
</evidence>
<comment type="subcellular location">
    <subcellularLocation>
        <location evidence="1">Membrane</location>
        <topology evidence="1">Single-pass type I membrane protein</topology>
    </subcellularLocation>
</comment>